<dbReference type="SUPFAM" id="SSF53756">
    <property type="entry name" value="UDP-Glycosyltransferase/glycogen phosphorylase"/>
    <property type="match status" value="1"/>
</dbReference>
<dbReference type="InterPro" id="IPR010610">
    <property type="entry name" value="EryCIII-like_C"/>
</dbReference>
<dbReference type="InterPro" id="IPR050426">
    <property type="entry name" value="Glycosyltransferase_28"/>
</dbReference>
<feature type="domain" description="Erythromycin biosynthesis protein CIII-like C-terminal" evidence="1">
    <location>
        <begin position="339"/>
        <end position="444"/>
    </location>
</feature>
<organism evidence="2 3">
    <name type="scientific">Sphingomonas hominis</name>
    <dbReference type="NCBI Taxonomy" id="2741495"/>
    <lineage>
        <taxon>Bacteria</taxon>
        <taxon>Pseudomonadati</taxon>
        <taxon>Pseudomonadota</taxon>
        <taxon>Alphaproteobacteria</taxon>
        <taxon>Sphingomonadales</taxon>
        <taxon>Sphingomonadaceae</taxon>
        <taxon>Sphingomonas</taxon>
    </lineage>
</organism>
<evidence type="ECO:0000313" key="2">
    <source>
        <dbReference type="EMBL" id="NTS65477.1"/>
    </source>
</evidence>
<dbReference type="EMBL" id="JABULH010000003">
    <property type="protein sequence ID" value="NTS65477.1"/>
    <property type="molecule type" value="Genomic_DNA"/>
</dbReference>
<evidence type="ECO:0000313" key="3">
    <source>
        <dbReference type="Proteomes" id="UP000621447"/>
    </source>
</evidence>
<dbReference type="Proteomes" id="UP000621447">
    <property type="component" value="Unassembled WGS sequence"/>
</dbReference>
<evidence type="ECO:0000259" key="1">
    <source>
        <dbReference type="Pfam" id="PF06722"/>
    </source>
</evidence>
<sequence>MAIRRSRGASGRAFDRARGDAVRRCARAARQQRCQQLAPPLQRFESVDRVPPVERHIAIITPPTVGHINPLQVLARELVSIGHRVTMVHVGDMARYVTDPQVGFASVEAGEAGALDAYLALLGQPTGARGLTRMIRATAAMTATLLDGAPATLARIGADAVIADTAEPAGAAIAERLRLPFVASVTGLPLLREENVPPPFLGWRYRADPIGRNRNNGGYSVADILMRPITRVLDERRRAWGLGREAAPLCWAAQCPRGFDYPRSALPATFAYGGPWRYAEGTAEPLDLPRDSRPLVFCSLGTLQGSRRALFQVMAAACAAVGARAVIGHGGGLTPAEEAALPGDPLVRAFWPQQAVLRHCAAAVLHGGFNTVLDALAAGVPIVALPIAFEQPGTAARIAYVGAGRVLSPRGLTRTVLAQALRGVMAEPSYRAAARRIGDEMAASGGAARAAVQVSAALS</sequence>
<gene>
    <name evidence="2" type="ORF">HRV97_09920</name>
</gene>
<dbReference type="PANTHER" id="PTHR48050">
    <property type="entry name" value="STEROL 3-BETA-GLUCOSYLTRANSFERASE"/>
    <property type="match status" value="1"/>
</dbReference>
<dbReference type="CDD" id="cd03784">
    <property type="entry name" value="GT1_Gtf-like"/>
    <property type="match status" value="1"/>
</dbReference>
<dbReference type="InterPro" id="IPR002213">
    <property type="entry name" value="UDP_glucos_trans"/>
</dbReference>
<keyword evidence="3" id="KW-1185">Reference proteome</keyword>
<name>A0ABX2JM21_9SPHN</name>
<dbReference type="Gene3D" id="3.40.50.2000">
    <property type="entry name" value="Glycogen Phosphorylase B"/>
    <property type="match status" value="2"/>
</dbReference>
<accession>A0ABX2JM21</accession>
<dbReference type="Pfam" id="PF06722">
    <property type="entry name" value="EryCIII-like_C"/>
    <property type="match status" value="1"/>
</dbReference>
<protein>
    <submittedName>
        <fullName evidence="2">Glycosyltransferase family 1 protein</fullName>
    </submittedName>
</protein>
<comment type="caution">
    <text evidence="2">The sequence shown here is derived from an EMBL/GenBank/DDBJ whole genome shotgun (WGS) entry which is preliminary data.</text>
</comment>
<reference evidence="2 3" key="1">
    <citation type="submission" date="2020-06" db="EMBL/GenBank/DDBJ databases">
        <title>Sphingomonas hominis sp. nov., a member of the Sphingomonas, isolated from the hair of a 22-year-old girl.</title>
        <authorList>
            <person name="Zhang D.-F."/>
            <person name="Cui X.-W."/>
        </authorList>
    </citation>
    <scope>NUCLEOTIDE SEQUENCE [LARGE SCALE GENOMIC DNA]</scope>
    <source>
        <strain evidence="2 3">HHU CXW</strain>
    </source>
</reference>
<dbReference type="PANTHER" id="PTHR48050:SF13">
    <property type="entry name" value="STEROL 3-BETA-GLUCOSYLTRANSFERASE UGT80A2"/>
    <property type="match status" value="1"/>
</dbReference>
<proteinExistence type="predicted"/>